<gene>
    <name evidence="2" type="ORF">U9M48_031969</name>
</gene>
<evidence type="ECO:0000313" key="3">
    <source>
        <dbReference type="Proteomes" id="UP001341281"/>
    </source>
</evidence>
<protein>
    <submittedName>
        <fullName evidence="2">Uncharacterized protein</fullName>
    </submittedName>
</protein>
<name>A0AAQ3U3Q0_PASNO</name>
<dbReference type="AlphaFoldDB" id="A0AAQ3U3Q0"/>
<accession>A0AAQ3U3Q0</accession>
<evidence type="ECO:0000256" key="1">
    <source>
        <dbReference type="SAM" id="MobiDB-lite"/>
    </source>
</evidence>
<dbReference type="EMBL" id="CP144751">
    <property type="protein sequence ID" value="WVZ85004.1"/>
    <property type="molecule type" value="Genomic_DNA"/>
</dbReference>
<dbReference type="Proteomes" id="UP001341281">
    <property type="component" value="Chromosome 07"/>
</dbReference>
<keyword evidence="3" id="KW-1185">Reference proteome</keyword>
<sequence>MEKEDEMVNTRNGQHSGSEPHANGAPPPPELATLGRGQLQPWGPRNRGISYKDFEELRLPVFTKCPEPLDADDWLHTIKSKVTLLPELTEQQKVRLPDSCCKDQPARGTPRFSRCSGLGMSPPGRSLLKLSGLTISRTA</sequence>
<feature type="region of interest" description="Disordered" evidence="1">
    <location>
        <begin position="99"/>
        <end position="118"/>
    </location>
</feature>
<evidence type="ECO:0000313" key="2">
    <source>
        <dbReference type="EMBL" id="WVZ85004.1"/>
    </source>
</evidence>
<proteinExistence type="predicted"/>
<reference evidence="2 3" key="1">
    <citation type="submission" date="2024-02" db="EMBL/GenBank/DDBJ databases">
        <title>High-quality chromosome-scale genome assembly of Pensacola bahiagrass (Paspalum notatum Flugge var. saurae).</title>
        <authorList>
            <person name="Vega J.M."/>
            <person name="Podio M."/>
            <person name="Orjuela J."/>
            <person name="Siena L.A."/>
            <person name="Pessino S.C."/>
            <person name="Combes M.C."/>
            <person name="Mariac C."/>
            <person name="Albertini E."/>
            <person name="Pupilli F."/>
            <person name="Ortiz J.P.A."/>
            <person name="Leblanc O."/>
        </authorList>
    </citation>
    <scope>NUCLEOTIDE SEQUENCE [LARGE SCALE GENOMIC DNA]</scope>
    <source>
        <strain evidence="2">R1</strain>
        <tissue evidence="2">Leaf</tissue>
    </source>
</reference>
<feature type="region of interest" description="Disordered" evidence="1">
    <location>
        <begin position="1"/>
        <end position="47"/>
    </location>
</feature>
<organism evidence="2 3">
    <name type="scientific">Paspalum notatum var. saurae</name>
    <dbReference type="NCBI Taxonomy" id="547442"/>
    <lineage>
        <taxon>Eukaryota</taxon>
        <taxon>Viridiplantae</taxon>
        <taxon>Streptophyta</taxon>
        <taxon>Embryophyta</taxon>
        <taxon>Tracheophyta</taxon>
        <taxon>Spermatophyta</taxon>
        <taxon>Magnoliopsida</taxon>
        <taxon>Liliopsida</taxon>
        <taxon>Poales</taxon>
        <taxon>Poaceae</taxon>
        <taxon>PACMAD clade</taxon>
        <taxon>Panicoideae</taxon>
        <taxon>Andropogonodae</taxon>
        <taxon>Paspaleae</taxon>
        <taxon>Paspalinae</taxon>
        <taxon>Paspalum</taxon>
    </lineage>
</organism>